<dbReference type="AlphaFoldDB" id="A0A917BN43"/>
<dbReference type="RefSeq" id="WP_188780093.1">
    <property type="nucleotide sequence ID" value="NZ_BMKQ01000001.1"/>
</dbReference>
<dbReference type="Proteomes" id="UP000649179">
    <property type="component" value="Unassembled WGS sequence"/>
</dbReference>
<evidence type="ECO:0000256" key="1">
    <source>
        <dbReference type="ARBA" id="ARBA00005721"/>
    </source>
</evidence>
<dbReference type="Pfam" id="PF03780">
    <property type="entry name" value="Asp23"/>
    <property type="match status" value="1"/>
</dbReference>
<sequence length="123" mass="13229">MTELRPADRGTEIVDPAQRGRTLLSDKVIESTAVIAAGEVEAVVDARRVVRRSLPSAAVVVRNAESRISVDVASTWPMPLSHVAQQVRSHVHDRVQALTGLPVAAVDVTVAALVEPEPEVRVR</sequence>
<reference evidence="2" key="2">
    <citation type="submission" date="2020-09" db="EMBL/GenBank/DDBJ databases">
        <authorList>
            <person name="Sun Q."/>
            <person name="Zhou Y."/>
        </authorList>
    </citation>
    <scope>NUCLEOTIDE SEQUENCE</scope>
    <source>
        <strain evidence="2">CGMCC 1.16067</strain>
    </source>
</reference>
<proteinExistence type="inferred from homology"/>
<gene>
    <name evidence="2" type="ORF">GCM10011519_25290</name>
</gene>
<evidence type="ECO:0000313" key="3">
    <source>
        <dbReference type="Proteomes" id="UP000649179"/>
    </source>
</evidence>
<protein>
    <recommendedName>
        <fullName evidence="4">Asp23/Gls24 family envelope stress response protein</fullName>
    </recommendedName>
</protein>
<reference evidence="2" key="1">
    <citation type="journal article" date="2014" name="Int. J. Syst. Evol. Microbiol.">
        <title>Complete genome sequence of Corynebacterium casei LMG S-19264T (=DSM 44701T), isolated from a smear-ripened cheese.</title>
        <authorList>
            <consortium name="US DOE Joint Genome Institute (JGI-PGF)"/>
            <person name="Walter F."/>
            <person name="Albersmeier A."/>
            <person name="Kalinowski J."/>
            <person name="Ruckert C."/>
        </authorList>
    </citation>
    <scope>NUCLEOTIDE SEQUENCE</scope>
    <source>
        <strain evidence="2">CGMCC 1.16067</strain>
    </source>
</reference>
<name>A0A917BN43_9ACTN</name>
<evidence type="ECO:0000313" key="2">
    <source>
        <dbReference type="EMBL" id="GGF50262.1"/>
    </source>
</evidence>
<evidence type="ECO:0008006" key="4">
    <source>
        <dbReference type="Google" id="ProtNLM"/>
    </source>
</evidence>
<dbReference type="InterPro" id="IPR005531">
    <property type="entry name" value="Asp23"/>
</dbReference>
<dbReference type="EMBL" id="BMKQ01000001">
    <property type="protein sequence ID" value="GGF50262.1"/>
    <property type="molecule type" value="Genomic_DNA"/>
</dbReference>
<comment type="caution">
    <text evidence="2">The sequence shown here is derived from an EMBL/GenBank/DDBJ whole genome shotgun (WGS) entry which is preliminary data.</text>
</comment>
<comment type="similarity">
    <text evidence="1">Belongs to the asp23 family.</text>
</comment>
<keyword evidence="3" id="KW-1185">Reference proteome</keyword>
<accession>A0A917BN43</accession>
<organism evidence="2 3">
    <name type="scientific">Marmoricola endophyticus</name>
    <dbReference type="NCBI Taxonomy" id="2040280"/>
    <lineage>
        <taxon>Bacteria</taxon>
        <taxon>Bacillati</taxon>
        <taxon>Actinomycetota</taxon>
        <taxon>Actinomycetes</taxon>
        <taxon>Propionibacteriales</taxon>
        <taxon>Nocardioidaceae</taxon>
        <taxon>Marmoricola</taxon>
    </lineage>
</organism>